<comment type="caution">
    <text evidence="1">The sequence shown here is derived from an EMBL/GenBank/DDBJ whole genome shotgun (WGS) entry which is preliminary data.</text>
</comment>
<evidence type="ECO:0000313" key="1">
    <source>
        <dbReference type="EMBL" id="DBA29539.1"/>
    </source>
</evidence>
<organism evidence="1 2">
    <name type="scientific">Pyxicephalus adspersus</name>
    <name type="common">African bullfrog</name>
    <dbReference type="NCBI Taxonomy" id="30357"/>
    <lineage>
        <taxon>Eukaryota</taxon>
        <taxon>Metazoa</taxon>
        <taxon>Chordata</taxon>
        <taxon>Craniata</taxon>
        <taxon>Vertebrata</taxon>
        <taxon>Euteleostomi</taxon>
        <taxon>Amphibia</taxon>
        <taxon>Batrachia</taxon>
        <taxon>Anura</taxon>
        <taxon>Neobatrachia</taxon>
        <taxon>Ranoidea</taxon>
        <taxon>Pyxicephalidae</taxon>
        <taxon>Pyxicephalinae</taxon>
        <taxon>Pyxicephalus</taxon>
    </lineage>
</organism>
<proteinExistence type="predicted"/>
<protein>
    <submittedName>
        <fullName evidence="1">Uncharacterized protein</fullName>
    </submittedName>
</protein>
<accession>A0AAV3APW6</accession>
<dbReference type="Proteomes" id="UP001181693">
    <property type="component" value="Unassembled WGS sequence"/>
</dbReference>
<dbReference type="AlphaFoldDB" id="A0AAV3APW6"/>
<evidence type="ECO:0000313" key="2">
    <source>
        <dbReference type="Proteomes" id="UP001181693"/>
    </source>
</evidence>
<reference evidence="1" key="1">
    <citation type="thesis" date="2020" institute="ProQuest LLC" country="789 East Eisenhower Parkway, Ann Arbor, MI, USA">
        <title>Comparative Genomics and Chromosome Evolution.</title>
        <authorList>
            <person name="Mudd A.B."/>
        </authorList>
    </citation>
    <scope>NUCLEOTIDE SEQUENCE</scope>
    <source>
        <strain evidence="1">1538</strain>
        <tissue evidence="1">Blood</tissue>
    </source>
</reference>
<sequence length="85" mass="9721">MLCSNAQLNLKGTVHSRFFEGEDIPSTGVSLLLRQCLNLDSSSKSETPLYNKWTGPLSLFLFRPPGTKRMRQRWFSSVFSRRSPL</sequence>
<keyword evidence="2" id="KW-1185">Reference proteome</keyword>
<dbReference type="EMBL" id="DYDO01000003">
    <property type="protein sequence ID" value="DBA29539.1"/>
    <property type="molecule type" value="Genomic_DNA"/>
</dbReference>
<gene>
    <name evidence="1" type="ORF">GDO54_009761</name>
</gene>
<name>A0AAV3APW6_PYXAD</name>